<organism evidence="1 2">
    <name type="scientific">Spiromyces aspiralis</name>
    <dbReference type="NCBI Taxonomy" id="68401"/>
    <lineage>
        <taxon>Eukaryota</taxon>
        <taxon>Fungi</taxon>
        <taxon>Fungi incertae sedis</taxon>
        <taxon>Zoopagomycota</taxon>
        <taxon>Kickxellomycotina</taxon>
        <taxon>Kickxellomycetes</taxon>
        <taxon>Kickxellales</taxon>
        <taxon>Kickxellaceae</taxon>
        <taxon>Spiromyces</taxon>
    </lineage>
</organism>
<proteinExistence type="predicted"/>
<sequence length="765" mass="87666">MMTKACYRAKRENLATSVYNIAWQWISCQTHVCGRELYEFMSIAKTIIKVYMTSRADVLPQAAADGVFNQVARLTSRYLSQPHGLRDPAEERQVESRLYSVYQIQMCLYACRGQTGKVKRLIYVMRARRRKHGLTIGEQLYLPLFKAYRVRYSKRTGEPFETRLSGQRGWSHRKQVGRECTRYFQQMVGVDGVEPSNEGLRVYLEALAALGQLEQVLKVYDILRSQLREKEDEEGQQQQQQRCAEDRQRVSLVNDGAMVAVHRAFLNWSWHGKSSMADVVFERYPEILEYLQKQKTGGLKGKPRRPGANETAAMSDGALEEYFDTWFCAGRFAADNKTERLDGVSKGDQQLGTTPGTMCGQQRERRSSSARYQEDPPPDLKYRLIRLVSARMVSLSSTLPVDPHPNKEEAPESRLTQVIRWTTLGNRADHFKFLSSFEYYTPVIPNIYILNSYLTARINLLRQEAVTTVTTDVDIGIFRHREILGLWRFVRYLLETVYGSGAMGGNSSGISHGCDAMVWPLVPDTYSISMLIDACTKYGEWQLGQEIWDHISAALSPQQSPRAVAMEGGRRKAESRGGVPTTELPAELARQAQQASIAKIGLFHAYLRFHLRQLGLHNDKHGHPTLRSREELQQSWNFIRKIKEMLRQMDEMGTPITTFFICKLVHHLLELEYCIQQLHQQQQSCDHPQGAGVLTEEIGDLIESLKQWQFNREKVAVSAKGSLVRYLEQRLPPSVINHQHHLNVFLTGVSDVQRDNLLHDDMHAY</sequence>
<evidence type="ECO:0000313" key="2">
    <source>
        <dbReference type="Proteomes" id="UP001145114"/>
    </source>
</evidence>
<gene>
    <name evidence="1" type="ORF">EV182_002509</name>
</gene>
<dbReference type="EMBL" id="JAMZIH010005668">
    <property type="protein sequence ID" value="KAJ1674815.1"/>
    <property type="molecule type" value="Genomic_DNA"/>
</dbReference>
<accession>A0ACC1HHI3</accession>
<evidence type="ECO:0000313" key="1">
    <source>
        <dbReference type="EMBL" id="KAJ1674815.1"/>
    </source>
</evidence>
<comment type="caution">
    <text evidence="1">The sequence shown here is derived from an EMBL/GenBank/DDBJ whole genome shotgun (WGS) entry which is preliminary data.</text>
</comment>
<protein>
    <submittedName>
        <fullName evidence="1">Uncharacterized protein</fullName>
    </submittedName>
</protein>
<dbReference type="Proteomes" id="UP001145114">
    <property type="component" value="Unassembled WGS sequence"/>
</dbReference>
<reference evidence="1" key="1">
    <citation type="submission" date="2022-06" db="EMBL/GenBank/DDBJ databases">
        <title>Phylogenomic reconstructions and comparative analyses of Kickxellomycotina fungi.</title>
        <authorList>
            <person name="Reynolds N.K."/>
            <person name="Stajich J.E."/>
            <person name="Barry K."/>
            <person name="Grigoriev I.V."/>
            <person name="Crous P."/>
            <person name="Smith M.E."/>
        </authorList>
    </citation>
    <scope>NUCLEOTIDE SEQUENCE</scope>
    <source>
        <strain evidence="1">RSA 2271</strain>
    </source>
</reference>
<keyword evidence="2" id="KW-1185">Reference proteome</keyword>
<name>A0ACC1HHI3_9FUNG</name>